<dbReference type="InterPro" id="IPR052155">
    <property type="entry name" value="Biofilm_reg_signaling"/>
</dbReference>
<dbReference type="InterPro" id="IPR029787">
    <property type="entry name" value="Nucleotide_cyclase"/>
</dbReference>
<dbReference type="SMART" id="SM00267">
    <property type="entry name" value="GGDEF"/>
    <property type="match status" value="1"/>
</dbReference>
<feature type="domain" description="EAL" evidence="2">
    <location>
        <begin position="517"/>
        <end position="774"/>
    </location>
</feature>
<evidence type="ECO:0000313" key="5">
    <source>
        <dbReference type="Proteomes" id="UP000307768"/>
    </source>
</evidence>
<dbReference type="PROSITE" id="PS50883">
    <property type="entry name" value="EAL"/>
    <property type="match status" value="1"/>
</dbReference>
<dbReference type="Pfam" id="PF00990">
    <property type="entry name" value="GGDEF"/>
    <property type="match status" value="1"/>
</dbReference>
<feature type="transmembrane region" description="Helical" evidence="1">
    <location>
        <begin position="140"/>
        <end position="159"/>
    </location>
</feature>
<dbReference type="Gene3D" id="3.20.20.450">
    <property type="entry name" value="EAL domain"/>
    <property type="match status" value="1"/>
</dbReference>
<evidence type="ECO:0000313" key="4">
    <source>
        <dbReference type="EMBL" id="KAA1422851.1"/>
    </source>
</evidence>
<dbReference type="PANTHER" id="PTHR44757">
    <property type="entry name" value="DIGUANYLATE CYCLASE DGCP"/>
    <property type="match status" value="1"/>
</dbReference>
<evidence type="ECO:0000259" key="2">
    <source>
        <dbReference type="PROSITE" id="PS50883"/>
    </source>
</evidence>
<dbReference type="PROSITE" id="PS50887">
    <property type="entry name" value="GGDEF"/>
    <property type="match status" value="1"/>
</dbReference>
<dbReference type="PANTHER" id="PTHR44757:SF2">
    <property type="entry name" value="BIOFILM ARCHITECTURE MAINTENANCE PROTEIN MBAA"/>
    <property type="match status" value="1"/>
</dbReference>
<dbReference type="SUPFAM" id="SSF55073">
    <property type="entry name" value="Nucleotide cyclase"/>
    <property type="match status" value="1"/>
</dbReference>
<dbReference type="SUPFAM" id="SSF141868">
    <property type="entry name" value="EAL domain-like"/>
    <property type="match status" value="1"/>
</dbReference>
<dbReference type="Gene3D" id="3.30.70.270">
    <property type="match status" value="1"/>
</dbReference>
<keyword evidence="1" id="KW-0812">Transmembrane</keyword>
<dbReference type="InterPro" id="IPR035919">
    <property type="entry name" value="EAL_sf"/>
</dbReference>
<dbReference type="PROSITE" id="PS51257">
    <property type="entry name" value="PROKAR_LIPOPROTEIN"/>
    <property type="match status" value="1"/>
</dbReference>
<reference evidence="4 5" key="1">
    <citation type="submission" date="2019-09" db="EMBL/GenBank/DDBJ databases">
        <title>Mumia zhuanghuii sp. nov. isolated from the intestinal contents of plateau pika (Ochotona curzoniae) in the Qinghai-Tibet plateau of China.</title>
        <authorList>
            <person name="Tian Z."/>
        </authorList>
    </citation>
    <scope>NUCLEOTIDE SEQUENCE [LARGE SCALE GENOMIC DNA]</scope>
    <source>
        <strain evidence="5">350</strain>
    </source>
</reference>
<dbReference type="AlphaFoldDB" id="A0A5Q6RXY9"/>
<organism evidence="4 5">
    <name type="scientific">Mumia zhuanghuii</name>
    <dbReference type="NCBI Taxonomy" id="2585211"/>
    <lineage>
        <taxon>Bacteria</taxon>
        <taxon>Bacillati</taxon>
        <taxon>Actinomycetota</taxon>
        <taxon>Actinomycetes</taxon>
        <taxon>Propionibacteriales</taxon>
        <taxon>Nocardioidaceae</taxon>
        <taxon>Mumia</taxon>
    </lineage>
</organism>
<dbReference type="SMART" id="SM00052">
    <property type="entry name" value="EAL"/>
    <property type="match status" value="1"/>
</dbReference>
<protein>
    <submittedName>
        <fullName evidence="4">EAL domain-containing protein</fullName>
    </submittedName>
</protein>
<dbReference type="OrthoDB" id="23692at2"/>
<evidence type="ECO:0000256" key="1">
    <source>
        <dbReference type="SAM" id="Phobius"/>
    </source>
</evidence>
<keyword evidence="1" id="KW-1133">Transmembrane helix</keyword>
<feature type="transmembrane region" description="Helical" evidence="1">
    <location>
        <begin position="12"/>
        <end position="33"/>
    </location>
</feature>
<feature type="transmembrane region" description="Helical" evidence="1">
    <location>
        <begin position="39"/>
        <end position="58"/>
    </location>
</feature>
<dbReference type="Proteomes" id="UP000307768">
    <property type="component" value="Unassembled WGS sequence"/>
</dbReference>
<dbReference type="Pfam" id="PF00563">
    <property type="entry name" value="EAL"/>
    <property type="match status" value="1"/>
</dbReference>
<feature type="transmembrane region" description="Helical" evidence="1">
    <location>
        <begin position="180"/>
        <end position="200"/>
    </location>
</feature>
<dbReference type="InterPro" id="IPR001633">
    <property type="entry name" value="EAL_dom"/>
</dbReference>
<gene>
    <name evidence="4" type="ORF">FE697_011915</name>
</gene>
<proteinExistence type="predicted"/>
<keyword evidence="1" id="KW-0472">Membrane</keyword>
<evidence type="ECO:0000259" key="3">
    <source>
        <dbReference type="PROSITE" id="PS50887"/>
    </source>
</evidence>
<dbReference type="RefSeq" id="WP_149769801.1">
    <property type="nucleotide sequence ID" value="NZ_VDFQ02000003.1"/>
</dbReference>
<dbReference type="InterPro" id="IPR043128">
    <property type="entry name" value="Rev_trsase/Diguanyl_cyclase"/>
</dbReference>
<dbReference type="InterPro" id="IPR000160">
    <property type="entry name" value="GGDEF_dom"/>
</dbReference>
<accession>A0A5Q6RXY9</accession>
<feature type="domain" description="GGDEF" evidence="3">
    <location>
        <begin position="370"/>
        <end position="508"/>
    </location>
</feature>
<dbReference type="EMBL" id="VDFQ02000003">
    <property type="protein sequence ID" value="KAA1422851.1"/>
    <property type="molecule type" value="Genomic_DNA"/>
</dbReference>
<dbReference type="CDD" id="cd01949">
    <property type="entry name" value="GGDEF"/>
    <property type="match status" value="1"/>
</dbReference>
<comment type="caution">
    <text evidence="4">The sequence shown here is derived from an EMBL/GenBank/DDBJ whole genome shotgun (WGS) entry which is preliminary data.</text>
</comment>
<feature type="transmembrane region" description="Helical" evidence="1">
    <location>
        <begin position="206"/>
        <end position="225"/>
    </location>
</feature>
<dbReference type="NCBIfam" id="TIGR00254">
    <property type="entry name" value="GGDEF"/>
    <property type="match status" value="1"/>
</dbReference>
<feature type="transmembrane region" description="Helical" evidence="1">
    <location>
        <begin position="116"/>
        <end position="134"/>
    </location>
</feature>
<name>A0A5Q6RXY9_9ACTN</name>
<sequence length="782" mass="84413">MTVVPRPASRLLTVGIFVAAAVVTACTIVAALTDPGVPSPWWLLTVPAIMLASSAPLYLDRYDDWLVVGTESCVLVLLALTLEWQDALVLWIVGIALAQCLPAARGSRPFNAARSIVAGAVAVAVLAVLDDGMFGLREVVAVVIAFTLAFLVDIGASVLRIRAAGPPGAGSLESRAYEILTLYAVYAGVTAMGYVAVLLYRTESPTALLAVVPALAIVLIAAKGVTRERETARRLNVLFETANALHSAATEKQVLAVLDAGTRQLGKSPGSGLRTDLPEATDLRRLIISGDDVYWLVIEGKRGPQASTLRNVEALESIAQQAEEALSRMRMNRDLVANAQRDPLTKLRNRSVFLATVAEVMAGGPQGDVAPCAILFCDLDGFKKVNDQFGHASGDGALIAIARRLADELPDDVHVARLGGDEFAILVGPPAGSPEGAAEYAEQIAEDVRTIVARPILVDSRTIDITVSIGIASTDDTSTSADQLLRNADIAMYVAKREGRDRIVVYRDAMGIERVRSLELADRLRRAIEERRLRVVYQPIVAAYDERILAVEALARWTEDGEVVSPEEFIPLAEEANLIEAIGRFVLEQVCDDREQLDQALEPDTAIAVNLSARQLGSPQFLASVQRAVDVLAPHPLTLEITETESISEDVIESRVMEDLIARGAVLAVDDFGVGFSSLERLMRLPVQVLKLDRIFSREIDTDESRGAFLDSMLEMASAVDLRVVVEGIERLAQVEAVLADRGAESRRAISFQGYYFGGPMSPATLVRWAAQRARTSSLRRS</sequence>
<dbReference type="CDD" id="cd01948">
    <property type="entry name" value="EAL"/>
    <property type="match status" value="1"/>
</dbReference>